<feature type="domain" description="Methionyl/Leucyl tRNA synthetase" evidence="12">
    <location>
        <begin position="10"/>
        <end position="368"/>
    </location>
</feature>
<comment type="catalytic activity">
    <reaction evidence="9 10">
        <text>tRNA(Met) + L-methionine + ATP = L-methionyl-tRNA(Met) + AMP + diphosphate</text>
        <dbReference type="Rhea" id="RHEA:13481"/>
        <dbReference type="Rhea" id="RHEA-COMP:9667"/>
        <dbReference type="Rhea" id="RHEA-COMP:9698"/>
        <dbReference type="ChEBI" id="CHEBI:30616"/>
        <dbReference type="ChEBI" id="CHEBI:33019"/>
        <dbReference type="ChEBI" id="CHEBI:57844"/>
        <dbReference type="ChEBI" id="CHEBI:78442"/>
        <dbReference type="ChEBI" id="CHEBI:78530"/>
        <dbReference type="ChEBI" id="CHEBI:456215"/>
        <dbReference type="EC" id="6.1.1.10"/>
    </reaction>
</comment>
<feature type="domain" description="Methionyl-tRNA synthetase anticodon-binding" evidence="13">
    <location>
        <begin position="380"/>
        <end position="515"/>
    </location>
</feature>
<evidence type="ECO:0000256" key="2">
    <source>
        <dbReference type="ARBA" id="ARBA00004496"/>
    </source>
</evidence>
<proteinExistence type="inferred from homology"/>
<protein>
    <recommendedName>
        <fullName evidence="10">Methionine--tRNA ligase</fullName>
        <ecNumber evidence="10">6.1.1.10</ecNumber>
    </recommendedName>
    <alternativeName>
        <fullName evidence="10">Methionyl-tRNA synthetase</fullName>
        <shortName evidence="10">MetRS</shortName>
    </alternativeName>
</protein>
<evidence type="ECO:0000259" key="13">
    <source>
        <dbReference type="Pfam" id="PF19303"/>
    </source>
</evidence>
<organism evidence="14 15">
    <name type="scientific">Pseudarthrobacter phenanthrenivorans</name>
    <name type="common">Arthrobacter phenanthrenivorans</name>
    <dbReference type="NCBI Taxonomy" id="361575"/>
    <lineage>
        <taxon>Bacteria</taxon>
        <taxon>Bacillati</taxon>
        <taxon>Actinomycetota</taxon>
        <taxon>Actinomycetes</taxon>
        <taxon>Micrococcales</taxon>
        <taxon>Micrococcaceae</taxon>
        <taxon>Pseudarthrobacter</taxon>
    </lineage>
</organism>
<dbReference type="InterPro" id="IPR001412">
    <property type="entry name" value="aa-tRNA-synth_I_CS"/>
</dbReference>
<dbReference type="PANTHER" id="PTHR43326:SF1">
    <property type="entry name" value="METHIONINE--TRNA LIGASE, MITOCHONDRIAL"/>
    <property type="match status" value="1"/>
</dbReference>
<dbReference type="GO" id="GO:0005737">
    <property type="term" value="C:cytoplasm"/>
    <property type="evidence" value="ECO:0007669"/>
    <property type="project" value="UniProtKB-SubCell"/>
</dbReference>
<keyword evidence="4 10" id="KW-0436">Ligase</keyword>
<dbReference type="CDD" id="cd00814">
    <property type="entry name" value="MetRS_core"/>
    <property type="match status" value="1"/>
</dbReference>
<evidence type="ECO:0000256" key="9">
    <source>
        <dbReference type="ARBA" id="ARBA00047364"/>
    </source>
</evidence>
<dbReference type="PANTHER" id="PTHR43326">
    <property type="entry name" value="METHIONYL-TRNA SYNTHETASE"/>
    <property type="match status" value="1"/>
</dbReference>
<dbReference type="AlphaFoldDB" id="A0A3B0FPM7"/>
<dbReference type="InterPro" id="IPR009080">
    <property type="entry name" value="tRNAsynth_Ia_anticodon-bd"/>
</dbReference>
<dbReference type="CDD" id="cd07957">
    <property type="entry name" value="Anticodon_Ia_Met"/>
    <property type="match status" value="1"/>
</dbReference>
<dbReference type="InterPro" id="IPR014729">
    <property type="entry name" value="Rossmann-like_a/b/a_fold"/>
</dbReference>
<accession>A0A3B0FPM7</accession>
<reference evidence="15" key="2">
    <citation type="submission" date="2018-10" db="EMBL/GenBank/DDBJ databases">
        <authorList>
            <person name="Wang Y."/>
            <person name="Wang J."/>
            <person name="Yang X."/>
            <person name="Wang Z."/>
            <person name="Huang Y."/>
        </authorList>
    </citation>
    <scope>NUCLEOTIDE SEQUENCE [LARGE SCALE GENOMIC DNA]</scope>
    <source>
        <strain evidence="15">J015</strain>
    </source>
</reference>
<sequence>MTASEKTPFYITTAITYPNGVPHIGHAYEYIATDAMARFKRLDGYDVMFLTGTDEHGMKIAQTAEKEGITPKELVDRNAEVYKAAHAALGITYDRFIRTTDADHYAASQAIWKKMEANGDIYLSKYEGWYSVRDEAFYGEDDTVVKDDGVRYSKETDTEVTWTAEESYFFRLSAYQEKLLALYEAQPEFGAPQYRFNEVISFVKRGLEDLSISRTTFDWGVPVPGNDKHVMYVWVDALTNYLTGVGYPDVDSEKFRKYWPADVHIIGKDISRFHAIYWPAFLMSAGLELPKRVMIHGFLHNNGVKMSKSLGNVVAPADFVAQYGLDQVRYFFLREVPFGADGSYNHDAIVGRMNADLANNFGNLAQRSLSMVAKNCEGRVPVPGEFTAADNAILAQANGLLQTVRAAFDKQEFSRALEAVWGVLGDTNAYFAEQAPWVLRKTDVERMNTVLYVTLEVLRIVAILAQPVMPAATASLLAALGQPEGEPRQFAAIATPIAAGTGLPAPSPVFPKYEEPAEAK</sequence>
<dbReference type="Pfam" id="PF09334">
    <property type="entry name" value="tRNA-synt_1g"/>
    <property type="match status" value="1"/>
</dbReference>
<dbReference type="NCBIfam" id="NF008900">
    <property type="entry name" value="PRK12267.1"/>
    <property type="match status" value="1"/>
</dbReference>
<evidence type="ECO:0000313" key="14">
    <source>
        <dbReference type="EMBL" id="RKO26874.1"/>
    </source>
</evidence>
<comment type="caution">
    <text evidence="10">Lacks conserved residue(s) required for the propagation of feature annotation.</text>
</comment>
<gene>
    <name evidence="10" type="primary">metG</name>
    <name evidence="14" type="ORF">D7Z96_03640</name>
</gene>
<evidence type="ECO:0000256" key="4">
    <source>
        <dbReference type="ARBA" id="ARBA00022598"/>
    </source>
</evidence>
<evidence type="ECO:0000256" key="3">
    <source>
        <dbReference type="ARBA" id="ARBA00022490"/>
    </source>
</evidence>
<dbReference type="Proteomes" id="UP000273159">
    <property type="component" value="Unassembled WGS sequence"/>
</dbReference>
<keyword evidence="7 10" id="KW-0648">Protein biosynthesis</keyword>
<dbReference type="PROSITE" id="PS00178">
    <property type="entry name" value="AA_TRNA_LIGASE_I"/>
    <property type="match status" value="1"/>
</dbReference>
<feature type="region of interest" description="Disordered" evidence="11">
    <location>
        <begin position="501"/>
        <end position="520"/>
    </location>
</feature>
<comment type="subunit">
    <text evidence="10">Monomer.</text>
</comment>
<evidence type="ECO:0000256" key="8">
    <source>
        <dbReference type="ARBA" id="ARBA00023146"/>
    </source>
</evidence>
<keyword evidence="3 10" id="KW-0963">Cytoplasm</keyword>
<evidence type="ECO:0000256" key="10">
    <source>
        <dbReference type="HAMAP-Rule" id="MF_01228"/>
    </source>
</evidence>
<dbReference type="InterPro" id="IPR041872">
    <property type="entry name" value="Anticodon_Met"/>
</dbReference>
<dbReference type="Gene3D" id="3.40.50.620">
    <property type="entry name" value="HUPs"/>
    <property type="match status" value="1"/>
</dbReference>
<dbReference type="InterPro" id="IPR015413">
    <property type="entry name" value="Methionyl/Leucyl_tRNA_Synth"/>
</dbReference>
<name>A0A3B0FPM7_PSEPS</name>
<dbReference type="NCBIfam" id="TIGR00398">
    <property type="entry name" value="metG"/>
    <property type="match status" value="1"/>
</dbReference>
<evidence type="ECO:0000256" key="5">
    <source>
        <dbReference type="ARBA" id="ARBA00022741"/>
    </source>
</evidence>
<dbReference type="SUPFAM" id="SSF47323">
    <property type="entry name" value="Anticodon-binding domain of a subclass of class I aminoacyl-tRNA synthetases"/>
    <property type="match status" value="1"/>
</dbReference>
<feature type="short sequence motif" description="'KMSKS' region" evidence="10">
    <location>
        <begin position="305"/>
        <end position="309"/>
    </location>
</feature>
<reference evidence="14 15" key="1">
    <citation type="submission" date="2018-10" db="EMBL/GenBank/DDBJ databases">
        <title>Genome-guide identification and characterization of bacteria that degrade polycyclic aromatic hydrocarbons and resist hexavalent chromium simultaneously.</title>
        <authorList>
            <person name="Feng H."/>
        </authorList>
    </citation>
    <scope>NUCLEOTIDE SEQUENCE [LARGE SCALE GENOMIC DNA]</scope>
    <source>
        <strain evidence="14 15">J015</strain>
    </source>
</reference>
<dbReference type="GO" id="GO:0006431">
    <property type="term" value="P:methionyl-tRNA aminoacylation"/>
    <property type="evidence" value="ECO:0007669"/>
    <property type="project" value="UniProtKB-UniRule"/>
</dbReference>
<dbReference type="HAMAP" id="MF_01228">
    <property type="entry name" value="Met_tRNA_synth_type2"/>
    <property type="match status" value="1"/>
</dbReference>
<dbReference type="InterPro" id="IPR023457">
    <property type="entry name" value="Met-tRNA_synth_2"/>
</dbReference>
<evidence type="ECO:0000256" key="6">
    <source>
        <dbReference type="ARBA" id="ARBA00022840"/>
    </source>
</evidence>
<evidence type="ECO:0000259" key="12">
    <source>
        <dbReference type="Pfam" id="PF09334"/>
    </source>
</evidence>
<dbReference type="Gene3D" id="2.170.220.10">
    <property type="match status" value="1"/>
</dbReference>
<dbReference type="Gene3D" id="1.10.730.10">
    <property type="entry name" value="Isoleucyl-tRNA Synthetase, Domain 1"/>
    <property type="match status" value="1"/>
</dbReference>
<dbReference type="InterPro" id="IPR033911">
    <property type="entry name" value="MetRS_core"/>
</dbReference>
<comment type="similarity">
    <text evidence="10">Belongs to the class-I aminoacyl-tRNA synthetase family. MetG type 2B subfamily.</text>
</comment>
<evidence type="ECO:0000256" key="7">
    <source>
        <dbReference type="ARBA" id="ARBA00022917"/>
    </source>
</evidence>
<evidence type="ECO:0000256" key="11">
    <source>
        <dbReference type="SAM" id="MobiDB-lite"/>
    </source>
</evidence>
<dbReference type="InterPro" id="IPR014758">
    <property type="entry name" value="Met-tRNA_synth"/>
</dbReference>
<dbReference type="PRINTS" id="PR01041">
    <property type="entry name" value="TRNASYNTHMET"/>
</dbReference>
<keyword evidence="8 10" id="KW-0030">Aminoacyl-tRNA synthetase</keyword>
<comment type="caution">
    <text evidence="14">The sequence shown here is derived from an EMBL/GenBank/DDBJ whole genome shotgun (WGS) entry which is preliminary data.</text>
</comment>
<dbReference type="SUPFAM" id="SSF52374">
    <property type="entry name" value="Nucleotidylyl transferase"/>
    <property type="match status" value="1"/>
</dbReference>
<comment type="function">
    <text evidence="1 10">Is required not only for elongation of protein synthesis but also for the initiation of all mRNA translation through initiator tRNA(fMet) aminoacylation.</text>
</comment>
<dbReference type="EC" id="6.1.1.10" evidence="10"/>
<evidence type="ECO:0000256" key="1">
    <source>
        <dbReference type="ARBA" id="ARBA00003314"/>
    </source>
</evidence>
<dbReference type="FunFam" id="2.170.220.10:FF:000001">
    <property type="entry name" value="methionine--tRNA ligase, mitochondrial"/>
    <property type="match status" value="1"/>
</dbReference>
<dbReference type="GO" id="GO:0005524">
    <property type="term" value="F:ATP binding"/>
    <property type="evidence" value="ECO:0007669"/>
    <property type="project" value="UniProtKB-UniRule"/>
</dbReference>
<dbReference type="EMBL" id="RBNH01000002">
    <property type="protein sequence ID" value="RKO26874.1"/>
    <property type="molecule type" value="Genomic_DNA"/>
</dbReference>
<evidence type="ECO:0000313" key="15">
    <source>
        <dbReference type="Proteomes" id="UP000273159"/>
    </source>
</evidence>
<comment type="subcellular location">
    <subcellularLocation>
        <location evidence="2 10">Cytoplasm</location>
    </subcellularLocation>
</comment>
<dbReference type="GO" id="GO:0004825">
    <property type="term" value="F:methionine-tRNA ligase activity"/>
    <property type="evidence" value="ECO:0007669"/>
    <property type="project" value="UniProtKB-UniRule"/>
</dbReference>
<dbReference type="RefSeq" id="WP_120691566.1">
    <property type="nucleotide sequence ID" value="NZ_RBNH01000002.1"/>
</dbReference>
<dbReference type="Pfam" id="PF19303">
    <property type="entry name" value="Anticodon_3"/>
    <property type="match status" value="1"/>
</dbReference>
<keyword evidence="6 10" id="KW-0067">ATP-binding</keyword>
<keyword evidence="5 10" id="KW-0547">Nucleotide-binding</keyword>